<accession>A0A0F9WXF9</accession>
<feature type="transmembrane region" description="Helical" evidence="1">
    <location>
        <begin position="113"/>
        <end position="139"/>
    </location>
</feature>
<proteinExistence type="predicted"/>
<feature type="transmembrane region" description="Helical" evidence="1">
    <location>
        <begin position="234"/>
        <end position="252"/>
    </location>
</feature>
<protein>
    <recommendedName>
        <fullName evidence="2">Major facilitator superfamily (MFS) profile domain-containing protein</fullName>
    </recommendedName>
</protein>
<evidence type="ECO:0000313" key="3">
    <source>
        <dbReference type="EMBL" id="KKN83703.1"/>
    </source>
</evidence>
<keyword evidence="1" id="KW-0812">Transmembrane</keyword>
<dbReference type="InterPro" id="IPR001927">
    <property type="entry name" value="Na/Gal_symport"/>
</dbReference>
<feature type="transmembrane region" description="Helical" evidence="1">
    <location>
        <begin position="323"/>
        <end position="351"/>
    </location>
</feature>
<feature type="transmembrane region" description="Helical" evidence="1">
    <location>
        <begin position="407"/>
        <end position="428"/>
    </location>
</feature>
<feature type="transmembrane region" description="Helical" evidence="1">
    <location>
        <begin position="272"/>
        <end position="291"/>
    </location>
</feature>
<dbReference type="GO" id="GO:0006814">
    <property type="term" value="P:sodium ion transport"/>
    <property type="evidence" value="ECO:0007669"/>
    <property type="project" value="InterPro"/>
</dbReference>
<keyword evidence="1" id="KW-0472">Membrane</keyword>
<comment type="caution">
    <text evidence="3">The sequence shown here is derived from an EMBL/GenBank/DDBJ whole genome shotgun (WGS) entry which is preliminary data.</text>
</comment>
<organism evidence="3">
    <name type="scientific">marine sediment metagenome</name>
    <dbReference type="NCBI Taxonomy" id="412755"/>
    <lineage>
        <taxon>unclassified sequences</taxon>
        <taxon>metagenomes</taxon>
        <taxon>ecological metagenomes</taxon>
    </lineage>
</organism>
<dbReference type="AlphaFoldDB" id="A0A0F9WXF9"/>
<feature type="transmembrane region" description="Helical" evidence="1">
    <location>
        <begin position="151"/>
        <end position="169"/>
    </location>
</feature>
<keyword evidence="1" id="KW-1133">Transmembrane helix</keyword>
<dbReference type="GO" id="GO:0015293">
    <property type="term" value="F:symporter activity"/>
    <property type="evidence" value="ECO:0007669"/>
    <property type="project" value="InterPro"/>
</dbReference>
<feature type="domain" description="Major facilitator superfamily (MFS) profile" evidence="2">
    <location>
        <begin position="8"/>
        <end position="431"/>
    </location>
</feature>
<feature type="transmembrane region" description="Helical" evidence="1">
    <location>
        <begin position="84"/>
        <end position="101"/>
    </location>
</feature>
<dbReference type="InterPro" id="IPR039672">
    <property type="entry name" value="MFS_2"/>
</dbReference>
<feature type="transmembrane region" description="Helical" evidence="1">
    <location>
        <begin position="181"/>
        <end position="203"/>
    </location>
</feature>
<dbReference type="NCBIfam" id="TIGR00792">
    <property type="entry name" value="gph"/>
    <property type="match status" value="1"/>
</dbReference>
<evidence type="ECO:0000259" key="2">
    <source>
        <dbReference type="PROSITE" id="PS50850"/>
    </source>
</evidence>
<dbReference type="GO" id="GO:0008643">
    <property type="term" value="P:carbohydrate transport"/>
    <property type="evidence" value="ECO:0007669"/>
    <property type="project" value="InterPro"/>
</dbReference>
<feature type="transmembrane region" description="Helical" evidence="1">
    <location>
        <begin position="44"/>
        <end position="63"/>
    </location>
</feature>
<feature type="transmembrane region" description="Helical" evidence="1">
    <location>
        <begin position="298"/>
        <end position="317"/>
    </location>
</feature>
<dbReference type="PANTHER" id="PTHR11328:SF24">
    <property type="entry name" value="MAJOR FACILITATOR SUPERFAMILY (MFS) PROFILE DOMAIN-CONTAINING PROTEIN"/>
    <property type="match status" value="1"/>
</dbReference>
<sequence length="451" mass="49346">MNNTKHTLTIKEKIGYGLGDTASNIVFQMVANFMLIFYTDVYGLSAAAAGTLLLAVRLFDGITDPIMGSIADRTRSRWGSYRPYILFLAVPYGVFACLAFITPDFDSTGKLIYAYFTYGLLMTCYTAINIPYGALGAVMTNDPKERASLQSYRFAMAMAALLVIVWALPKLVAFFGDGDDVVGYPLAMVFLGGLAATCFLLCFKMTKETKQVKPAQSKKNAFLEFLSLFKNDQWVVIAVISLATLILIGVRASVAPHYIKYYVGEASLTSNFLTLSAIGSVLGAVSTNFLTKFIEKKTLFIVALVVVIISHSMFYVLESDAIVTIFIVYFIANFAHMIITPIMFSMVADTVDYGALKIGRRLTAVTFSGHLLAIKLGFAIGGAIAGWILSGYAYVPNQEQSEHTLSGILLAFAGIPVICTVACLIFITRYKLTEPEVKRIQTQLADNKTIN</sequence>
<dbReference type="PROSITE" id="PS50850">
    <property type="entry name" value="MFS"/>
    <property type="match status" value="1"/>
</dbReference>
<gene>
    <name evidence="3" type="ORF">LCGC14_0296390</name>
</gene>
<feature type="transmembrane region" description="Helical" evidence="1">
    <location>
        <begin position="372"/>
        <end position="395"/>
    </location>
</feature>
<evidence type="ECO:0000256" key="1">
    <source>
        <dbReference type="SAM" id="Phobius"/>
    </source>
</evidence>
<dbReference type="EMBL" id="LAZR01000181">
    <property type="protein sequence ID" value="KKN83703.1"/>
    <property type="molecule type" value="Genomic_DNA"/>
</dbReference>
<dbReference type="SUPFAM" id="SSF103473">
    <property type="entry name" value="MFS general substrate transporter"/>
    <property type="match status" value="1"/>
</dbReference>
<dbReference type="InterPro" id="IPR020846">
    <property type="entry name" value="MFS_dom"/>
</dbReference>
<dbReference type="PANTHER" id="PTHR11328">
    <property type="entry name" value="MAJOR FACILITATOR SUPERFAMILY DOMAIN-CONTAINING PROTEIN"/>
    <property type="match status" value="1"/>
</dbReference>
<dbReference type="InterPro" id="IPR036259">
    <property type="entry name" value="MFS_trans_sf"/>
</dbReference>
<reference evidence="3" key="1">
    <citation type="journal article" date="2015" name="Nature">
        <title>Complex archaea that bridge the gap between prokaryotes and eukaryotes.</title>
        <authorList>
            <person name="Spang A."/>
            <person name="Saw J.H."/>
            <person name="Jorgensen S.L."/>
            <person name="Zaremba-Niedzwiedzka K."/>
            <person name="Martijn J."/>
            <person name="Lind A.E."/>
            <person name="van Eijk R."/>
            <person name="Schleper C."/>
            <person name="Guy L."/>
            <person name="Ettema T.J."/>
        </authorList>
    </citation>
    <scope>NUCLEOTIDE SEQUENCE</scope>
</reference>
<name>A0A0F9WXF9_9ZZZZ</name>
<dbReference type="CDD" id="cd17332">
    <property type="entry name" value="MFS_MelB_like"/>
    <property type="match status" value="1"/>
</dbReference>
<dbReference type="Gene3D" id="1.20.1250.20">
    <property type="entry name" value="MFS general substrate transporter like domains"/>
    <property type="match status" value="2"/>
</dbReference>
<dbReference type="GO" id="GO:0005886">
    <property type="term" value="C:plasma membrane"/>
    <property type="evidence" value="ECO:0007669"/>
    <property type="project" value="TreeGrafter"/>
</dbReference>
<dbReference type="Pfam" id="PF13347">
    <property type="entry name" value="MFS_2"/>
    <property type="match status" value="1"/>
</dbReference>